<dbReference type="AlphaFoldDB" id="A0A1R1RUH6"/>
<dbReference type="Proteomes" id="UP000187367">
    <property type="component" value="Unassembled WGS sequence"/>
</dbReference>
<evidence type="ECO:0000313" key="1">
    <source>
        <dbReference type="EMBL" id="OMI07522.1"/>
    </source>
</evidence>
<evidence type="ECO:0000313" key="2">
    <source>
        <dbReference type="Proteomes" id="UP000187367"/>
    </source>
</evidence>
<name>A0A1R1RUH6_9BACI</name>
<reference evidence="1 2" key="1">
    <citation type="submission" date="2017-01" db="EMBL/GenBank/DDBJ databases">
        <title>Bacillus phylogenomics.</title>
        <authorList>
            <person name="Dunlap C."/>
        </authorList>
    </citation>
    <scope>NUCLEOTIDE SEQUENCE [LARGE SCALE GENOMIC DNA]</scope>
    <source>
        <strain evidence="1 2">NRRL B-41282</strain>
    </source>
</reference>
<dbReference type="EMBL" id="MTJL01000010">
    <property type="protein sequence ID" value="OMI07522.1"/>
    <property type="molecule type" value="Genomic_DNA"/>
</dbReference>
<sequence>MKNKRIFILSLIVLSVIMIGIQETFANPLTTSLMILVLVTTVFHILKESLNKQDETHGK</sequence>
<dbReference type="RefSeq" id="WP_076761945.1">
    <property type="nucleotide sequence ID" value="NZ_JARMMI010000001.1"/>
</dbReference>
<gene>
    <name evidence="1" type="ORF">BW143_06405</name>
</gene>
<dbReference type="OrthoDB" id="9945695at2"/>
<organism evidence="1 2">
    <name type="scientific">Bacillus swezeyi</name>
    <dbReference type="NCBI Taxonomy" id="1925020"/>
    <lineage>
        <taxon>Bacteria</taxon>
        <taxon>Bacillati</taxon>
        <taxon>Bacillota</taxon>
        <taxon>Bacilli</taxon>
        <taxon>Bacillales</taxon>
        <taxon>Bacillaceae</taxon>
        <taxon>Bacillus</taxon>
    </lineage>
</organism>
<accession>A0A1R1RUH6</accession>
<protein>
    <submittedName>
        <fullName evidence="1">Uncharacterized protein</fullName>
    </submittedName>
</protein>
<accession>A0A1R1QS86</accession>
<keyword evidence="2" id="KW-1185">Reference proteome</keyword>
<comment type="caution">
    <text evidence="1">The sequence shown here is derived from an EMBL/GenBank/DDBJ whole genome shotgun (WGS) entry which is preliminary data.</text>
</comment>
<proteinExistence type="predicted"/>